<evidence type="ECO:0008006" key="3">
    <source>
        <dbReference type="Google" id="ProtNLM"/>
    </source>
</evidence>
<sequence length="236" mass="27219">MDIEPEARRLFSSIEQSFSKTALGNQRWYLVALTALTGGGSPHLADQLYLYLIQQAQYSTSPSRQALIRRLREDLVKAVSIIGVCRPIEAIVAISNVEREEDRDYSCSREGWACDDANHQRGMDWLHKVYKQNVNFNLNLFNAHKDFDWISKEITYGLYLSDRQVLDDIDTELVVVSGIMIQNLKNETWWHIRGTRRQGVSKEDMHVVYDCIKEVAAFLQIKLDRVPTVDEVEPDV</sequence>
<dbReference type="EMBL" id="KB822721">
    <property type="protein sequence ID" value="ETN39395.1"/>
    <property type="molecule type" value="Genomic_DNA"/>
</dbReference>
<dbReference type="InterPro" id="IPR029032">
    <property type="entry name" value="AhpD-like"/>
</dbReference>
<dbReference type="PANTHER" id="PTHR28180">
    <property type="entry name" value="CONSERVED MITOCHONDRIAL PROTEIN-RELATED"/>
    <property type="match status" value="1"/>
</dbReference>
<dbReference type="InParanoid" id="W2RSX8"/>
<gene>
    <name evidence="1" type="ORF">HMPREF1541_05618</name>
</gene>
<dbReference type="VEuPathDB" id="FungiDB:HMPREF1541_05618"/>
<dbReference type="RefSeq" id="XP_008718180.1">
    <property type="nucleotide sequence ID" value="XM_008719958.1"/>
</dbReference>
<evidence type="ECO:0000313" key="2">
    <source>
        <dbReference type="Proteomes" id="UP000030752"/>
    </source>
</evidence>
<dbReference type="PANTHER" id="PTHR28180:SF5">
    <property type="entry name" value="DNA POLYMERASE ALPHA SUBUNIT B"/>
    <property type="match status" value="1"/>
</dbReference>
<dbReference type="InterPro" id="IPR052999">
    <property type="entry name" value="PTS1_Protein"/>
</dbReference>
<organism evidence="1 2">
    <name type="scientific">Cyphellophora europaea (strain CBS 101466)</name>
    <name type="common">Phialophora europaea</name>
    <dbReference type="NCBI Taxonomy" id="1220924"/>
    <lineage>
        <taxon>Eukaryota</taxon>
        <taxon>Fungi</taxon>
        <taxon>Dikarya</taxon>
        <taxon>Ascomycota</taxon>
        <taxon>Pezizomycotina</taxon>
        <taxon>Eurotiomycetes</taxon>
        <taxon>Chaetothyriomycetidae</taxon>
        <taxon>Chaetothyriales</taxon>
        <taxon>Cyphellophoraceae</taxon>
        <taxon>Cyphellophora</taxon>
    </lineage>
</organism>
<dbReference type="GeneID" id="19972957"/>
<dbReference type="Gene3D" id="1.20.1290.10">
    <property type="entry name" value="AhpD-like"/>
    <property type="match status" value="1"/>
</dbReference>
<evidence type="ECO:0000313" key="1">
    <source>
        <dbReference type="EMBL" id="ETN39395.1"/>
    </source>
</evidence>
<dbReference type="AlphaFoldDB" id="W2RSX8"/>
<dbReference type="eggNOG" id="ENOG502SAR1">
    <property type="taxonomic scope" value="Eukaryota"/>
</dbReference>
<dbReference type="OrthoDB" id="5537330at2759"/>
<dbReference type="SUPFAM" id="SSF69118">
    <property type="entry name" value="AhpD-like"/>
    <property type="match status" value="1"/>
</dbReference>
<dbReference type="Proteomes" id="UP000030752">
    <property type="component" value="Unassembled WGS sequence"/>
</dbReference>
<reference evidence="1 2" key="1">
    <citation type="submission" date="2013-03" db="EMBL/GenBank/DDBJ databases">
        <title>The Genome Sequence of Phialophora europaea CBS 101466.</title>
        <authorList>
            <consortium name="The Broad Institute Genomics Platform"/>
            <person name="Cuomo C."/>
            <person name="de Hoog S."/>
            <person name="Gorbushina A."/>
            <person name="Walker B."/>
            <person name="Young S.K."/>
            <person name="Zeng Q."/>
            <person name="Gargeya S."/>
            <person name="Fitzgerald M."/>
            <person name="Haas B."/>
            <person name="Abouelleil A."/>
            <person name="Allen A.W."/>
            <person name="Alvarado L."/>
            <person name="Arachchi H.M."/>
            <person name="Berlin A.M."/>
            <person name="Chapman S.B."/>
            <person name="Gainer-Dewar J."/>
            <person name="Goldberg J."/>
            <person name="Griggs A."/>
            <person name="Gujja S."/>
            <person name="Hansen M."/>
            <person name="Howarth C."/>
            <person name="Imamovic A."/>
            <person name="Ireland A."/>
            <person name="Larimer J."/>
            <person name="McCowan C."/>
            <person name="Murphy C."/>
            <person name="Pearson M."/>
            <person name="Poon T.W."/>
            <person name="Priest M."/>
            <person name="Roberts A."/>
            <person name="Saif S."/>
            <person name="Shea T."/>
            <person name="Sisk P."/>
            <person name="Sykes S."/>
            <person name="Wortman J."/>
            <person name="Nusbaum C."/>
            <person name="Birren B."/>
        </authorList>
    </citation>
    <scope>NUCLEOTIDE SEQUENCE [LARGE SCALE GENOMIC DNA]</scope>
    <source>
        <strain evidence="1 2">CBS 101466</strain>
    </source>
</reference>
<protein>
    <recommendedName>
        <fullName evidence="3">Carboxymuconolactone decarboxylase-like domain-containing protein</fullName>
    </recommendedName>
</protein>
<proteinExistence type="predicted"/>
<keyword evidence="2" id="KW-1185">Reference proteome</keyword>
<dbReference type="HOGENOM" id="CLU_065389_0_0_1"/>
<accession>W2RSX8</accession>
<name>W2RSX8_CYPE1</name>